<dbReference type="AlphaFoldDB" id="A0AAW0FV47"/>
<proteinExistence type="predicted"/>
<dbReference type="Proteomes" id="UP001385951">
    <property type="component" value="Unassembled WGS sequence"/>
</dbReference>
<feature type="binding site" evidence="1">
    <location>
        <position position="122"/>
    </location>
    <ligand>
        <name>Zn(2+)</name>
        <dbReference type="ChEBI" id="CHEBI:29105"/>
    </ligand>
</feature>
<dbReference type="InterPro" id="IPR036703">
    <property type="entry name" value="MOB_kinase_act_sf"/>
</dbReference>
<dbReference type="Gene3D" id="1.20.140.30">
    <property type="entry name" value="MOB kinase activator"/>
    <property type="match status" value="1"/>
</dbReference>
<keyword evidence="1" id="KW-0862">Zinc</keyword>
<organism evidence="3 4">
    <name type="scientific">Cerrena zonata</name>
    <dbReference type="NCBI Taxonomy" id="2478898"/>
    <lineage>
        <taxon>Eukaryota</taxon>
        <taxon>Fungi</taxon>
        <taxon>Dikarya</taxon>
        <taxon>Basidiomycota</taxon>
        <taxon>Agaricomycotina</taxon>
        <taxon>Agaricomycetes</taxon>
        <taxon>Polyporales</taxon>
        <taxon>Cerrenaceae</taxon>
        <taxon>Cerrena</taxon>
    </lineage>
</organism>
<feature type="compositionally biased region" description="Acidic residues" evidence="2">
    <location>
        <begin position="431"/>
        <end position="441"/>
    </location>
</feature>
<dbReference type="SUPFAM" id="SSF101152">
    <property type="entry name" value="Mob1/phocein"/>
    <property type="match status" value="1"/>
</dbReference>
<feature type="region of interest" description="Disordered" evidence="2">
    <location>
        <begin position="54"/>
        <end position="81"/>
    </location>
</feature>
<feature type="binding site" evidence="1">
    <location>
        <position position="196"/>
    </location>
    <ligand>
        <name>Zn(2+)</name>
        <dbReference type="ChEBI" id="CHEBI:29105"/>
    </ligand>
</feature>
<name>A0AAW0FV47_9APHY</name>
<dbReference type="InterPro" id="IPR005301">
    <property type="entry name" value="MOB_kinase_act_fam"/>
</dbReference>
<feature type="binding site" evidence="1">
    <location>
        <position position="201"/>
    </location>
    <ligand>
        <name>Zn(2+)</name>
        <dbReference type="ChEBI" id="CHEBI:29105"/>
    </ligand>
</feature>
<sequence length="560" mass="60949">MATGIERPLKGSRISTFYPVKSVPPLSSLDSAFQLQEYISLLIRADVHDVETIVSVPGGRPNKEREGSDDSTGSDGDSEKDVRIDVNVDEACWIYEQLRRLAQDLSHPLITMLQQECTRLTCPEMKAGEWLYLCVAHGNDGSTEQCCAIDYILHTLDSATALLNSPRAFPSRLQIPVQSHRHFPSLARRLGRIFAHAFFHHREAFEQAEAESSLYARFLALTSKYELVPPEFLVIPPRLTSMSDDGRSMGHPTNLLDSHTYLKPDSQNGSRYDFGDSESVVDLSLSDEDRGPSPIGIRGLRGVSPRRSRNRTGTMVHSEALNAAEELSRVTDDATLSRHKASEAARAITVALAEANAQDQADAVLPPDEQELTKETPQPVTEVESEAVEIKVEEPSPSIAEVPLEEPPAVVETLEIAAPPPAEPGVPLADEAGEDITEASLDEQPAAVEEPEPEPSAQEDTKVPESAPEPSSDDVKPEPVPTPSEDVETVSEAEPNEPTKSEPEVPVTSEVEEEAEIVEVETEAKLEPPSAPVTEDAPSDEKSAPIAAPDIAEEPKKEES</sequence>
<evidence type="ECO:0000313" key="4">
    <source>
        <dbReference type="Proteomes" id="UP001385951"/>
    </source>
</evidence>
<comment type="caution">
    <text evidence="3">The sequence shown here is derived from an EMBL/GenBank/DDBJ whole genome shotgun (WGS) entry which is preliminary data.</text>
</comment>
<dbReference type="EMBL" id="JASBNA010000032">
    <property type="protein sequence ID" value="KAK7683192.1"/>
    <property type="molecule type" value="Genomic_DNA"/>
</dbReference>
<feature type="region of interest" description="Disordered" evidence="2">
    <location>
        <begin position="284"/>
        <end position="313"/>
    </location>
</feature>
<feature type="compositionally biased region" description="Acidic residues" evidence="2">
    <location>
        <begin position="485"/>
        <end position="495"/>
    </location>
</feature>
<keyword evidence="4" id="KW-1185">Reference proteome</keyword>
<evidence type="ECO:0000256" key="2">
    <source>
        <dbReference type="SAM" id="MobiDB-lite"/>
    </source>
</evidence>
<dbReference type="PANTHER" id="PTHR22599">
    <property type="entry name" value="MPS ONE BINDER KINASE ACTIVATOR-LIKE MOB"/>
    <property type="match status" value="1"/>
</dbReference>
<reference evidence="3 4" key="1">
    <citation type="submission" date="2022-09" db="EMBL/GenBank/DDBJ databases">
        <authorList>
            <person name="Palmer J.M."/>
        </authorList>
    </citation>
    <scope>NUCLEOTIDE SEQUENCE [LARGE SCALE GENOMIC DNA]</scope>
    <source>
        <strain evidence="3 4">DSM 7382</strain>
    </source>
</reference>
<feature type="binding site" evidence="1">
    <location>
        <position position="117"/>
    </location>
    <ligand>
        <name>Zn(2+)</name>
        <dbReference type="ChEBI" id="CHEBI:29105"/>
    </ligand>
</feature>
<evidence type="ECO:0000313" key="3">
    <source>
        <dbReference type="EMBL" id="KAK7683192.1"/>
    </source>
</evidence>
<feature type="compositionally biased region" description="Acidic residues" evidence="2">
    <location>
        <begin position="510"/>
        <end position="521"/>
    </location>
</feature>
<gene>
    <name evidence="3" type="ORF">QCA50_013865</name>
</gene>
<evidence type="ECO:0000256" key="1">
    <source>
        <dbReference type="PIRSR" id="PIRSR605301-1"/>
    </source>
</evidence>
<evidence type="ECO:0008006" key="5">
    <source>
        <dbReference type="Google" id="ProtNLM"/>
    </source>
</evidence>
<keyword evidence="1" id="KW-0479">Metal-binding</keyword>
<protein>
    <recommendedName>
        <fullName evidence="5">Mob1/phocein</fullName>
    </recommendedName>
</protein>
<accession>A0AAW0FV47</accession>
<feature type="region of interest" description="Disordered" evidence="2">
    <location>
        <begin position="413"/>
        <end position="560"/>
    </location>
</feature>
<dbReference type="Pfam" id="PF03637">
    <property type="entry name" value="Mob1_phocein"/>
    <property type="match status" value="1"/>
</dbReference>
<dbReference type="SMART" id="SM01388">
    <property type="entry name" value="Mob1_phocein"/>
    <property type="match status" value="1"/>
</dbReference>